<dbReference type="EMBL" id="CP107052">
    <property type="protein sequence ID" value="UYH50707.1"/>
    <property type="molecule type" value="Genomic_DNA"/>
</dbReference>
<dbReference type="PANTHER" id="PTHR11562:SF17">
    <property type="entry name" value="RE54080P-RELATED"/>
    <property type="match status" value="1"/>
</dbReference>
<dbReference type="InterPro" id="IPR050681">
    <property type="entry name" value="CDF/SLC30A"/>
</dbReference>
<dbReference type="Gene3D" id="1.20.1510.10">
    <property type="entry name" value="Cation efflux protein transmembrane domain"/>
    <property type="match status" value="1"/>
</dbReference>
<feature type="transmembrane region" description="Helical" evidence="10">
    <location>
        <begin position="227"/>
        <end position="244"/>
    </location>
</feature>
<evidence type="ECO:0000256" key="5">
    <source>
        <dbReference type="ARBA" id="ARBA00022906"/>
    </source>
</evidence>
<keyword evidence="5" id="KW-0862">Zinc</keyword>
<dbReference type="Proteomes" id="UP001163831">
    <property type="component" value="Chromosome"/>
</dbReference>
<dbReference type="PANTHER" id="PTHR11562">
    <property type="entry name" value="CATION EFFLUX PROTEIN/ ZINC TRANSPORTER"/>
    <property type="match status" value="1"/>
</dbReference>
<feature type="region of interest" description="Disordered" evidence="9">
    <location>
        <begin position="1"/>
        <end position="51"/>
    </location>
</feature>
<evidence type="ECO:0000256" key="1">
    <source>
        <dbReference type="ARBA" id="ARBA00004141"/>
    </source>
</evidence>
<feature type="compositionally biased region" description="Basic and acidic residues" evidence="9">
    <location>
        <begin position="26"/>
        <end position="48"/>
    </location>
</feature>
<evidence type="ECO:0000259" key="11">
    <source>
        <dbReference type="Pfam" id="PF01545"/>
    </source>
</evidence>
<dbReference type="SUPFAM" id="SSF160240">
    <property type="entry name" value="Cation efflux protein cytoplasmic domain-like"/>
    <property type="match status" value="1"/>
</dbReference>
<sequence>MSESLDPERPSPAMSNVSRACAENSAAHDHHDPHDHDHAAHHHGESGGHHHHAPSDFGRIFFICLTINTIFVFGEAVFGLWINSLSLISDAGHNLSDLLGLGGAWLAFHLARREPSERFTYGLKRSTILSALGNAMLLLFVTGGIVVGAIMRILHPQEVPGWGVIITALIGLIVNGSTALLLMRGSHDDLNMRGAFLHMVSDAAISAGVAVTGVAILLTGWSIFDPIVSLVISILIVISSWGLLRASLDMTLDAVPRNIDSNAVGAALRGLPGVRQIHHMHIWPLSTTETALTVHLVVSADIASRDELLQSAAGLLRSRFRIGHATFQLEDDTDAPPCGHVRQAPTSP</sequence>
<name>A0ABY6GGT7_9PROT</name>
<dbReference type="Pfam" id="PF16916">
    <property type="entry name" value="ZT_dimer"/>
    <property type="match status" value="1"/>
</dbReference>
<feature type="transmembrane region" description="Helical" evidence="10">
    <location>
        <begin position="132"/>
        <end position="155"/>
    </location>
</feature>
<keyword evidence="14" id="KW-1185">Reference proteome</keyword>
<dbReference type="InterPro" id="IPR036837">
    <property type="entry name" value="Cation_efflux_CTD_sf"/>
</dbReference>
<evidence type="ECO:0000256" key="9">
    <source>
        <dbReference type="SAM" id="MobiDB-lite"/>
    </source>
</evidence>
<dbReference type="NCBIfam" id="TIGR01297">
    <property type="entry name" value="CDF"/>
    <property type="match status" value="1"/>
</dbReference>
<keyword evidence="7" id="KW-0406">Ion transport</keyword>
<reference evidence="13" key="1">
    <citation type="submission" date="2022-10" db="EMBL/GenBank/DDBJ databases">
        <title>Candidatus Kirkpatrella diaphorinas gen. nov., sp. nov., an uncultured endosymbiont identified in a population of Diaphorina citri from Hawaii.</title>
        <authorList>
            <person name="Henry E.M."/>
            <person name="Carlson C.R."/>
            <person name="Kuo Y.-W."/>
        </authorList>
    </citation>
    <scope>NUCLEOTIDE SEQUENCE</scope>
    <source>
        <strain evidence="13">CADCRV1</strain>
    </source>
</reference>
<evidence type="ECO:0000313" key="13">
    <source>
        <dbReference type="EMBL" id="UYH50707.1"/>
    </source>
</evidence>
<accession>A0ABY6GGT7</accession>
<organism evidence="13 14">
    <name type="scientific">Candidatus Kirkpatrickella diaphorinae</name>
    <dbReference type="NCBI Taxonomy" id="2984322"/>
    <lineage>
        <taxon>Bacteria</taxon>
        <taxon>Pseudomonadati</taxon>
        <taxon>Pseudomonadota</taxon>
        <taxon>Alphaproteobacteria</taxon>
        <taxon>Acetobacterales</taxon>
        <taxon>Acetobacteraceae</taxon>
        <taxon>Candidatus Kirkpatrickella</taxon>
    </lineage>
</organism>
<evidence type="ECO:0000259" key="12">
    <source>
        <dbReference type="Pfam" id="PF16916"/>
    </source>
</evidence>
<evidence type="ECO:0000256" key="10">
    <source>
        <dbReference type="SAM" id="Phobius"/>
    </source>
</evidence>
<evidence type="ECO:0000256" key="3">
    <source>
        <dbReference type="ARBA" id="ARBA00022448"/>
    </source>
</evidence>
<comment type="subcellular location">
    <subcellularLocation>
        <location evidence="1">Membrane</location>
        <topology evidence="1">Multi-pass membrane protein</topology>
    </subcellularLocation>
</comment>
<protein>
    <submittedName>
        <fullName evidence="13">Cation diffusion facilitator family transporter</fullName>
    </submittedName>
</protein>
<keyword evidence="5" id="KW-0864">Zinc transport</keyword>
<evidence type="ECO:0000256" key="8">
    <source>
        <dbReference type="ARBA" id="ARBA00023136"/>
    </source>
</evidence>
<gene>
    <name evidence="13" type="ORF">N5W20_06190</name>
</gene>
<evidence type="ECO:0000256" key="7">
    <source>
        <dbReference type="ARBA" id="ARBA00023065"/>
    </source>
</evidence>
<dbReference type="SUPFAM" id="SSF161111">
    <property type="entry name" value="Cation efflux protein transmembrane domain-like"/>
    <property type="match status" value="1"/>
</dbReference>
<dbReference type="InterPro" id="IPR027470">
    <property type="entry name" value="Cation_efflux_CTD"/>
</dbReference>
<keyword evidence="6 10" id="KW-1133">Transmembrane helix</keyword>
<feature type="transmembrane region" description="Helical" evidence="10">
    <location>
        <begin position="195"/>
        <end position="221"/>
    </location>
</feature>
<keyword evidence="3" id="KW-0813">Transport</keyword>
<keyword evidence="8 10" id="KW-0472">Membrane</keyword>
<dbReference type="InterPro" id="IPR058533">
    <property type="entry name" value="Cation_efflux_TM"/>
</dbReference>
<feature type="domain" description="Cation efflux protein transmembrane" evidence="11">
    <location>
        <begin position="62"/>
        <end position="249"/>
    </location>
</feature>
<feature type="transmembrane region" description="Helical" evidence="10">
    <location>
        <begin position="60"/>
        <end position="82"/>
    </location>
</feature>
<feature type="transmembrane region" description="Helical" evidence="10">
    <location>
        <begin position="161"/>
        <end position="183"/>
    </location>
</feature>
<dbReference type="RefSeq" id="WP_319806294.1">
    <property type="nucleotide sequence ID" value="NZ_CP107052.1"/>
</dbReference>
<evidence type="ECO:0000256" key="2">
    <source>
        <dbReference type="ARBA" id="ARBA00008873"/>
    </source>
</evidence>
<keyword evidence="4 10" id="KW-0812">Transmembrane</keyword>
<dbReference type="Pfam" id="PF01545">
    <property type="entry name" value="Cation_efflux"/>
    <property type="match status" value="1"/>
</dbReference>
<evidence type="ECO:0000256" key="6">
    <source>
        <dbReference type="ARBA" id="ARBA00022989"/>
    </source>
</evidence>
<proteinExistence type="inferred from homology"/>
<dbReference type="InterPro" id="IPR027469">
    <property type="entry name" value="Cation_efflux_TMD_sf"/>
</dbReference>
<evidence type="ECO:0000256" key="4">
    <source>
        <dbReference type="ARBA" id="ARBA00022692"/>
    </source>
</evidence>
<evidence type="ECO:0000313" key="14">
    <source>
        <dbReference type="Proteomes" id="UP001163831"/>
    </source>
</evidence>
<feature type="domain" description="Cation efflux protein cytoplasmic" evidence="12">
    <location>
        <begin position="256"/>
        <end position="330"/>
    </location>
</feature>
<comment type="similarity">
    <text evidence="2">Belongs to the cation diffusion facilitator (CDF) transporter (TC 2.A.4) family. SLC30A subfamily.</text>
</comment>
<dbReference type="InterPro" id="IPR002524">
    <property type="entry name" value="Cation_efflux"/>
</dbReference>